<feature type="binding site" evidence="7">
    <location>
        <position position="462"/>
    </location>
    <ligand>
        <name>3-phosphoshikimate</name>
        <dbReference type="ChEBI" id="CHEBI:145989"/>
    </ligand>
</feature>
<feature type="binding site" evidence="7">
    <location>
        <position position="322"/>
    </location>
    <ligand>
        <name>phosphoenolpyruvate</name>
        <dbReference type="ChEBI" id="CHEBI:58702"/>
    </ligand>
</feature>
<feature type="binding site" evidence="7">
    <location>
        <position position="173"/>
    </location>
    <ligand>
        <name>phosphoenolpyruvate</name>
        <dbReference type="ChEBI" id="CHEBI:58702"/>
    </ligand>
</feature>
<feature type="active site" description="Proton acceptor" evidence="7">
    <location>
        <position position="462"/>
    </location>
</feature>
<dbReference type="PANTHER" id="PTHR21090">
    <property type="entry name" value="AROM/DEHYDROQUINATE SYNTHASE"/>
    <property type="match status" value="1"/>
</dbReference>
<feature type="binding site" evidence="7">
    <location>
        <position position="489"/>
    </location>
    <ligand>
        <name>3-phosphoshikimate</name>
        <dbReference type="ChEBI" id="CHEBI:145989"/>
    </ligand>
</feature>
<feature type="binding site" evidence="7">
    <location>
        <position position="559"/>
    </location>
    <ligand>
        <name>phosphoenolpyruvate</name>
        <dbReference type="ChEBI" id="CHEBI:58702"/>
    </ligand>
</feature>
<dbReference type="InterPro" id="IPR036968">
    <property type="entry name" value="Enolpyruvate_Tfrase_sf"/>
</dbReference>
<feature type="binding site" evidence="7">
    <location>
        <position position="493"/>
    </location>
    <ligand>
        <name>phosphoenolpyruvate</name>
        <dbReference type="ChEBI" id="CHEBI:58702"/>
    </ligand>
</feature>
<dbReference type="FunCoup" id="A0A517SG52">
    <property type="interactions" value="480"/>
</dbReference>
<feature type="region of interest" description="Disordered" evidence="8">
    <location>
        <begin position="1"/>
        <end position="97"/>
    </location>
</feature>
<dbReference type="GO" id="GO:0009423">
    <property type="term" value="P:chorismate biosynthetic process"/>
    <property type="evidence" value="ECO:0007669"/>
    <property type="project" value="UniProtKB-UniRule"/>
</dbReference>
<evidence type="ECO:0000259" key="9">
    <source>
        <dbReference type="Pfam" id="PF00275"/>
    </source>
</evidence>
<dbReference type="InParanoid" id="A0A517SG52"/>
<comment type="function">
    <text evidence="7">Catalyzes the transfer of the enolpyruvyl moiety of phosphoenolpyruvate (PEP) to the 5-hydroxyl of shikimate-3-phosphate (S3P) to produce enolpyruvyl shikimate-3-phosphate and inorganic phosphate.</text>
</comment>
<dbReference type="Proteomes" id="UP000315700">
    <property type="component" value="Chromosome"/>
</dbReference>
<feature type="compositionally biased region" description="Polar residues" evidence="8">
    <location>
        <begin position="1"/>
        <end position="16"/>
    </location>
</feature>
<evidence type="ECO:0000256" key="5">
    <source>
        <dbReference type="ARBA" id="ARBA00023141"/>
    </source>
</evidence>
<feature type="binding site" evidence="7">
    <location>
        <position position="320"/>
    </location>
    <ligand>
        <name>3-phosphoshikimate</name>
        <dbReference type="ChEBI" id="CHEBI:145989"/>
    </ligand>
</feature>
<gene>
    <name evidence="7 10" type="primary">aroA</name>
    <name evidence="10" type="ORF">Pan44_31570</name>
</gene>
<dbReference type="HAMAP" id="MF_00210">
    <property type="entry name" value="EPSP_synth"/>
    <property type="match status" value="1"/>
</dbReference>
<comment type="catalytic activity">
    <reaction evidence="6">
        <text>3-phosphoshikimate + phosphoenolpyruvate = 5-O-(1-carboxyvinyl)-3-phosphoshikimate + phosphate</text>
        <dbReference type="Rhea" id="RHEA:21256"/>
        <dbReference type="ChEBI" id="CHEBI:43474"/>
        <dbReference type="ChEBI" id="CHEBI:57701"/>
        <dbReference type="ChEBI" id="CHEBI:58702"/>
        <dbReference type="ChEBI" id="CHEBI:145989"/>
        <dbReference type="EC" id="2.5.1.19"/>
    </reaction>
    <physiologicalReaction direction="left-to-right" evidence="6">
        <dbReference type="Rhea" id="RHEA:21257"/>
    </physiologicalReaction>
</comment>
<feature type="binding site" evidence="7">
    <location>
        <position position="321"/>
    </location>
    <ligand>
        <name>3-phosphoshikimate</name>
        <dbReference type="ChEBI" id="CHEBI:145989"/>
    </ligand>
</feature>
<feature type="binding site" evidence="7">
    <location>
        <position position="173"/>
    </location>
    <ligand>
        <name>3-phosphoshikimate</name>
        <dbReference type="ChEBI" id="CHEBI:145989"/>
    </ligand>
</feature>
<dbReference type="NCBIfam" id="TIGR01356">
    <property type="entry name" value="aroA"/>
    <property type="match status" value="1"/>
</dbReference>
<keyword evidence="3 7" id="KW-0028">Amino-acid biosynthesis</keyword>
<dbReference type="UniPathway" id="UPA00053">
    <property type="reaction ID" value="UER00089"/>
</dbReference>
<feature type="domain" description="Enolpyruvate transferase" evidence="9">
    <location>
        <begin position="161"/>
        <end position="568"/>
    </location>
</feature>
<dbReference type="Pfam" id="PF00275">
    <property type="entry name" value="EPSP_synthase"/>
    <property type="match status" value="1"/>
</dbReference>
<feature type="binding site" evidence="7">
    <location>
        <position position="348"/>
    </location>
    <ligand>
        <name>3-phosphoshikimate</name>
        <dbReference type="ChEBI" id="CHEBI:145989"/>
    </ligand>
</feature>
<feature type="binding site" evidence="7">
    <location>
        <position position="274"/>
    </location>
    <ligand>
        <name>phosphoenolpyruvate</name>
        <dbReference type="ChEBI" id="CHEBI:58702"/>
    </ligand>
</feature>
<evidence type="ECO:0000256" key="6">
    <source>
        <dbReference type="ARBA" id="ARBA00044633"/>
    </source>
</evidence>
<evidence type="ECO:0000256" key="7">
    <source>
        <dbReference type="HAMAP-Rule" id="MF_00210"/>
    </source>
</evidence>
<comment type="subcellular location">
    <subcellularLocation>
        <location evidence="7">Cytoplasm</location>
    </subcellularLocation>
</comment>
<protein>
    <recommendedName>
        <fullName evidence="7">3-phosphoshikimate 1-carboxyvinyltransferase</fullName>
        <ecNumber evidence="7">2.5.1.19</ecNumber>
    </recommendedName>
    <alternativeName>
        <fullName evidence="7">5-enolpyruvylshikimate-3-phosphate synthase</fullName>
        <shortName evidence="7">EPSP synthase</shortName>
        <shortName evidence="7">EPSPS</shortName>
    </alternativeName>
</protein>
<dbReference type="CDD" id="cd01556">
    <property type="entry name" value="EPSP_synthase"/>
    <property type="match status" value="1"/>
</dbReference>
<dbReference type="EC" id="2.5.1.19" evidence="7"/>
<dbReference type="PANTHER" id="PTHR21090:SF5">
    <property type="entry name" value="PENTAFUNCTIONAL AROM POLYPEPTIDE"/>
    <property type="match status" value="1"/>
</dbReference>
<evidence type="ECO:0000313" key="10">
    <source>
        <dbReference type="EMBL" id="QDT55115.1"/>
    </source>
</evidence>
<dbReference type="GO" id="GO:0008652">
    <property type="term" value="P:amino acid biosynthetic process"/>
    <property type="evidence" value="ECO:0007669"/>
    <property type="project" value="UniProtKB-KW"/>
</dbReference>
<feature type="binding site" evidence="7">
    <location>
        <position position="322"/>
    </location>
    <ligand>
        <name>3-phosphoshikimate</name>
        <dbReference type="ChEBI" id="CHEBI:145989"/>
    </ligand>
</feature>
<dbReference type="PROSITE" id="PS00885">
    <property type="entry name" value="EPSP_SYNTHASE_2"/>
    <property type="match status" value="1"/>
</dbReference>
<dbReference type="GO" id="GO:0009073">
    <property type="term" value="P:aromatic amino acid family biosynthetic process"/>
    <property type="evidence" value="ECO:0007669"/>
    <property type="project" value="UniProtKB-KW"/>
</dbReference>
<feature type="binding site" evidence="7">
    <location>
        <position position="534"/>
    </location>
    <ligand>
        <name>phosphoenolpyruvate</name>
        <dbReference type="ChEBI" id="CHEBI:58702"/>
    </ligand>
</feature>
<organism evidence="10 11">
    <name type="scientific">Caulifigura coniformis</name>
    <dbReference type="NCBI Taxonomy" id="2527983"/>
    <lineage>
        <taxon>Bacteria</taxon>
        <taxon>Pseudomonadati</taxon>
        <taxon>Planctomycetota</taxon>
        <taxon>Planctomycetia</taxon>
        <taxon>Planctomycetales</taxon>
        <taxon>Planctomycetaceae</taxon>
        <taxon>Caulifigura</taxon>
    </lineage>
</organism>
<comment type="similarity">
    <text evidence="2 7">Belongs to the EPSP synthase family.</text>
</comment>
<dbReference type="GO" id="GO:0005737">
    <property type="term" value="C:cytoplasm"/>
    <property type="evidence" value="ECO:0007669"/>
    <property type="project" value="UniProtKB-SubCell"/>
</dbReference>
<comment type="caution">
    <text evidence="7">Lacks conserved residue(s) required for the propagation of feature annotation.</text>
</comment>
<name>A0A517SG52_9PLAN</name>
<evidence type="ECO:0000256" key="4">
    <source>
        <dbReference type="ARBA" id="ARBA00022679"/>
    </source>
</evidence>
<evidence type="ECO:0000256" key="2">
    <source>
        <dbReference type="ARBA" id="ARBA00009948"/>
    </source>
</evidence>
<evidence type="ECO:0000313" key="11">
    <source>
        <dbReference type="Proteomes" id="UP000315700"/>
    </source>
</evidence>
<reference evidence="10 11" key="1">
    <citation type="submission" date="2019-02" db="EMBL/GenBank/DDBJ databases">
        <title>Deep-cultivation of Planctomycetes and their phenomic and genomic characterization uncovers novel biology.</title>
        <authorList>
            <person name="Wiegand S."/>
            <person name="Jogler M."/>
            <person name="Boedeker C."/>
            <person name="Pinto D."/>
            <person name="Vollmers J."/>
            <person name="Rivas-Marin E."/>
            <person name="Kohn T."/>
            <person name="Peeters S.H."/>
            <person name="Heuer A."/>
            <person name="Rast P."/>
            <person name="Oberbeckmann S."/>
            <person name="Bunk B."/>
            <person name="Jeske O."/>
            <person name="Meyerdierks A."/>
            <person name="Storesund J.E."/>
            <person name="Kallscheuer N."/>
            <person name="Luecker S."/>
            <person name="Lage O.M."/>
            <person name="Pohl T."/>
            <person name="Merkel B.J."/>
            <person name="Hornburger P."/>
            <person name="Mueller R.-W."/>
            <person name="Bruemmer F."/>
            <person name="Labrenz M."/>
            <person name="Spormann A.M."/>
            <person name="Op den Camp H."/>
            <person name="Overmann J."/>
            <person name="Amann R."/>
            <person name="Jetten M.S.M."/>
            <person name="Mascher T."/>
            <person name="Medema M.H."/>
            <person name="Devos D.P."/>
            <person name="Kaster A.-K."/>
            <person name="Ovreas L."/>
            <person name="Rohde M."/>
            <person name="Galperin M.Y."/>
            <person name="Jogler C."/>
        </authorList>
    </citation>
    <scope>NUCLEOTIDE SEQUENCE [LARGE SCALE GENOMIC DNA]</scope>
    <source>
        <strain evidence="10 11">Pan44</strain>
    </source>
</reference>
<dbReference type="InterPro" id="IPR013792">
    <property type="entry name" value="RNA3'P_cycl/enolpyr_Trfase_a/b"/>
</dbReference>
<comment type="pathway">
    <text evidence="1 7">Metabolic intermediate biosynthesis; chorismate biosynthesis; chorismate from D-erythrose 4-phosphate and phosphoenolpyruvate: step 6/7.</text>
</comment>
<keyword evidence="4 7" id="KW-0808">Transferase</keyword>
<keyword evidence="7" id="KW-0963">Cytoplasm</keyword>
<dbReference type="SUPFAM" id="SSF55205">
    <property type="entry name" value="EPT/RTPC-like"/>
    <property type="match status" value="1"/>
</dbReference>
<dbReference type="EMBL" id="CP036271">
    <property type="protein sequence ID" value="QDT55115.1"/>
    <property type="molecule type" value="Genomic_DNA"/>
</dbReference>
<dbReference type="InterPro" id="IPR023193">
    <property type="entry name" value="EPSP_synthase_CS"/>
</dbReference>
<dbReference type="GO" id="GO:0003866">
    <property type="term" value="F:3-phosphoshikimate 1-carboxyvinyltransferase activity"/>
    <property type="evidence" value="ECO:0007669"/>
    <property type="project" value="UniProtKB-UniRule"/>
</dbReference>
<keyword evidence="11" id="KW-1185">Reference proteome</keyword>
<evidence type="ECO:0000256" key="1">
    <source>
        <dbReference type="ARBA" id="ARBA00004811"/>
    </source>
</evidence>
<evidence type="ECO:0000256" key="8">
    <source>
        <dbReference type="SAM" id="MobiDB-lite"/>
    </source>
</evidence>
<keyword evidence="5 7" id="KW-0057">Aromatic amino acid biosynthesis</keyword>
<dbReference type="InterPro" id="IPR006264">
    <property type="entry name" value="EPSP_synthase"/>
</dbReference>
<accession>A0A517SG52</accession>
<dbReference type="InterPro" id="IPR001986">
    <property type="entry name" value="Enolpyruvate_Tfrase_dom"/>
</dbReference>
<evidence type="ECO:0000256" key="3">
    <source>
        <dbReference type="ARBA" id="ARBA00022605"/>
    </source>
</evidence>
<dbReference type="KEGG" id="ccos:Pan44_31570"/>
<feature type="binding site" evidence="7">
    <location>
        <position position="178"/>
    </location>
    <ligand>
        <name>3-phosphoshikimate</name>
        <dbReference type="ChEBI" id="CHEBI:145989"/>
    </ligand>
</feature>
<comment type="subunit">
    <text evidence="7">Monomer.</text>
</comment>
<sequence>MNTITTNPSNNLTRTPVSPKRPTETAPRRPPNFRAGKEGMEHAPPPDPVLLGCHVLNPLEERQPTHPSPRARASSRTKPPLRGGGGRRPEEGTQKTGFLRPEESVAFTFCHRQSANGCDLPPTAPARSRVRATSFMMRDSHTFWSLMSASNQVVEIQPVAGPVNGSIRPPGSKSITNRAFILAALANGPTTLAGVLDSQDTRVMAESLRRLSLNVEQDLERKTAAIEGAGGGPRASAADLWLENSGTSIRFLAALCTLGQGRFRLDGNARMRERPIGPLVDALIGCGAKIQYELATGCPPLLIDAAGWSSRRVSVSGNLSSQYLSALLMAAPACGHDIEVAVEGPLVSRPYIDMTLDMMRQFGARVEEPSPNQFLIASTGYTGRHYSIEPDASAASYFFGVAAVTGGTVTVEGLNRNALQGDVGFVDALVRMGCTARWDADSITLTGGRLKGIDVDMNAISDTAQTLACVAVFADGPTRIRNVAHMRLKETDRVHAVVTELQRLGVRADEHEDGLVIHPGPVTPATVATYDDHRMAMSFALIGLKASGVRIADPGCTAKTYPEYFQDLDQLCAASRRGQS</sequence>
<dbReference type="Gene3D" id="3.65.10.10">
    <property type="entry name" value="Enolpyruvate transferase domain"/>
    <property type="match status" value="2"/>
</dbReference>
<proteinExistence type="inferred from homology"/>
<dbReference type="AlphaFoldDB" id="A0A517SG52"/>
<feature type="binding site" evidence="7">
    <location>
        <position position="246"/>
    </location>
    <ligand>
        <name>phosphoenolpyruvate</name>
        <dbReference type="ChEBI" id="CHEBI:58702"/>
    </ligand>
</feature>
<feature type="binding site" evidence="7">
    <location>
        <position position="174"/>
    </location>
    <ligand>
        <name>3-phosphoshikimate</name>
        <dbReference type="ChEBI" id="CHEBI:145989"/>
    </ligand>
</feature>